<evidence type="ECO:0000256" key="1">
    <source>
        <dbReference type="ARBA" id="ARBA00023125"/>
    </source>
</evidence>
<proteinExistence type="predicted"/>
<dbReference type="InterPro" id="IPR001647">
    <property type="entry name" value="HTH_TetR"/>
</dbReference>
<dbReference type="PROSITE" id="PS50977">
    <property type="entry name" value="HTH_TETR_2"/>
    <property type="match status" value="1"/>
</dbReference>
<feature type="domain" description="HTH tetR-type" evidence="3">
    <location>
        <begin position="13"/>
        <end position="73"/>
    </location>
</feature>
<keyword evidence="1 2" id="KW-0238">DNA-binding</keyword>
<dbReference type="AlphaFoldDB" id="A0A512HTE1"/>
<dbReference type="PRINTS" id="PR00455">
    <property type="entry name" value="HTHTETR"/>
</dbReference>
<evidence type="ECO:0000256" key="2">
    <source>
        <dbReference type="PROSITE-ProRule" id="PRU00335"/>
    </source>
</evidence>
<accession>A0A512HTE1</accession>
<evidence type="ECO:0000313" key="4">
    <source>
        <dbReference type="EMBL" id="GEO88722.1"/>
    </source>
</evidence>
<dbReference type="GO" id="GO:0003677">
    <property type="term" value="F:DNA binding"/>
    <property type="evidence" value="ECO:0007669"/>
    <property type="project" value="UniProtKB-UniRule"/>
</dbReference>
<name>A0A512HTE1_9ACTN</name>
<dbReference type="RefSeq" id="WP_146826133.1">
    <property type="nucleotide sequence ID" value="NZ_BAAAYQ010000005.1"/>
</dbReference>
<dbReference type="OrthoDB" id="6929199at2"/>
<dbReference type="Proteomes" id="UP000321769">
    <property type="component" value="Unassembled WGS sequence"/>
</dbReference>
<dbReference type="EMBL" id="BJZQ01000003">
    <property type="protein sequence ID" value="GEO88722.1"/>
    <property type="molecule type" value="Genomic_DNA"/>
</dbReference>
<sequence>MTSRAQLSQERSRQRREALLNAALDLFVEGGSRAVTHRAVAAAAGLPAATTTYYFATIDELLREALTHHIDGWLATMEGLADVDVTGLVALITEDSSVRFAGNVFDQRPPTTATRELAVILGAARDPELREAAVTALTTATDVLVGVLNRGGIEDAEGLAEDMVAVVAGVALRRSAAVNTEAEEAANVVRALRHLIVGHLTGAEAGTQMLAAHREQVLSGRSAASP</sequence>
<protein>
    <submittedName>
        <fullName evidence="4">TetR family transcriptional regulator</fullName>
    </submittedName>
</protein>
<keyword evidence="5" id="KW-1185">Reference proteome</keyword>
<dbReference type="Pfam" id="PF00440">
    <property type="entry name" value="TetR_N"/>
    <property type="match status" value="1"/>
</dbReference>
<reference evidence="4 5" key="1">
    <citation type="submission" date="2019-07" db="EMBL/GenBank/DDBJ databases">
        <title>Whole genome shotgun sequence of Aeromicrobium flavum NBRC 107625.</title>
        <authorList>
            <person name="Hosoyama A."/>
            <person name="Uohara A."/>
            <person name="Ohji S."/>
            <person name="Ichikawa N."/>
        </authorList>
    </citation>
    <scope>NUCLEOTIDE SEQUENCE [LARGE SCALE GENOMIC DNA]</scope>
    <source>
        <strain evidence="4 5">NBRC 107625</strain>
    </source>
</reference>
<comment type="caution">
    <text evidence="4">The sequence shown here is derived from an EMBL/GenBank/DDBJ whole genome shotgun (WGS) entry which is preliminary data.</text>
</comment>
<dbReference type="InterPro" id="IPR041583">
    <property type="entry name" value="TetR_C_31"/>
</dbReference>
<dbReference type="Pfam" id="PF17940">
    <property type="entry name" value="TetR_C_31"/>
    <property type="match status" value="1"/>
</dbReference>
<evidence type="ECO:0000259" key="3">
    <source>
        <dbReference type="PROSITE" id="PS50977"/>
    </source>
</evidence>
<feature type="DNA-binding region" description="H-T-H motif" evidence="2">
    <location>
        <begin position="36"/>
        <end position="55"/>
    </location>
</feature>
<evidence type="ECO:0000313" key="5">
    <source>
        <dbReference type="Proteomes" id="UP000321769"/>
    </source>
</evidence>
<dbReference type="SUPFAM" id="SSF46689">
    <property type="entry name" value="Homeodomain-like"/>
    <property type="match status" value="1"/>
</dbReference>
<dbReference type="Gene3D" id="1.10.357.10">
    <property type="entry name" value="Tetracycline Repressor, domain 2"/>
    <property type="match status" value="1"/>
</dbReference>
<gene>
    <name evidence="4" type="ORF">AFL01nite_10490</name>
</gene>
<organism evidence="4 5">
    <name type="scientific">Aeromicrobium flavum</name>
    <dbReference type="NCBI Taxonomy" id="416568"/>
    <lineage>
        <taxon>Bacteria</taxon>
        <taxon>Bacillati</taxon>
        <taxon>Actinomycetota</taxon>
        <taxon>Actinomycetes</taxon>
        <taxon>Propionibacteriales</taxon>
        <taxon>Nocardioidaceae</taxon>
        <taxon>Aeromicrobium</taxon>
    </lineage>
</organism>
<dbReference type="InterPro" id="IPR009057">
    <property type="entry name" value="Homeodomain-like_sf"/>
</dbReference>